<feature type="transmembrane region" description="Helical" evidence="8">
    <location>
        <begin position="209"/>
        <end position="230"/>
    </location>
</feature>
<evidence type="ECO:0000256" key="5">
    <source>
        <dbReference type="ARBA" id="ARBA00023065"/>
    </source>
</evidence>
<keyword evidence="5" id="KW-0406">Ion transport</keyword>
<dbReference type="InterPro" id="IPR051413">
    <property type="entry name" value="K/Na_HCN_channel"/>
</dbReference>
<dbReference type="InterPro" id="IPR005821">
    <property type="entry name" value="Ion_trans_dom"/>
</dbReference>
<feature type="transmembrane region" description="Helical" evidence="8">
    <location>
        <begin position="364"/>
        <end position="391"/>
    </location>
</feature>
<dbReference type="InterPro" id="IPR014710">
    <property type="entry name" value="RmlC-like_jellyroll"/>
</dbReference>
<gene>
    <name evidence="10" type="ORF">PCOR1329_LOCUS39129</name>
</gene>
<dbReference type="InterPro" id="IPR018490">
    <property type="entry name" value="cNMP-bd_dom_sf"/>
</dbReference>
<accession>A0ABN9THB9</accession>
<name>A0ABN9THB9_9DINO</name>
<sequence>MAAREPEGAQAFEAHLRALTAALDLQASLVRSALDLHPASPLVDFKGLANEAVTKFSVAIGDFRSDLIAVAAKPADDGEPPKVAVAEAVPDVAPPDAAPTGSTTMAAGTTTSADPEPRRPSHGSRRSSAMQSKGFSHSMLSREDAEQLAVYGSAGSRSRSQSQGSDAVVGVDNDFPLGDLDTSFNDARNRGESSCCIDGVIHPDSPPRLAWDLVIIVLVLCDSVVIPFQLAEFSTELGFDDVWLWLLVCIFVCDLVANFFTGYPAGKNDKLRQEGTIITNKASIASHYLRGWFWIDFLSTVPWSVCVDAMWSDGKSDTSSAGQVTKLAKIVKLTRLLRLVRMLRLVKLSVIWERLEGQIGSITALNMVVLVKALAIWTVICHWGACAWWMVGTRNSLVMLLTFQDDDPEALHWTELPRVHSSRDDMQWKWVERPASEQYVFCFYWILGVMRTMPAEVTPVNLSERMFVLLFMFFAVMAFAINVARITQAWFKFSARRDAFKEEMAYVRMNLRAIDCGSTLQKRSQAYLNYLFEKRKIHAKELSLMNTLPEKLKKQLSQAHRIRYLRLVPRLQEWSVPVLRRVCDATETVDYLPGDKITERYNDAEAAFVLMRGGIHVYNPQDHPQLDRGRSGLSDGSLGSLASVLRHLQLSSRRRTHLTILDDHCLCDLGDTALSKNTVVALECSEVLRIDRQRFHDVLLELSLDQTQIMQMSGGPKRSSENGAQAQQDRGTDRVVRRSSIMQYFVAGQVSV</sequence>
<reference evidence="10" key="1">
    <citation type="submission" date="2023-10" db="EMBL/GenBank/DDBJ databases">
        <authorList>
            <person name="Chen Y."/>
            <person name="Shah S."/>
            <person name="Dougan E. K."/>
            <person name="Thang M."/>
            <person name="Chan C."/>
        </authorList>
    </citation>
    <scope>NUCLEOTIDE SEQUENCE [LARGE SCALE GENOMIC DNA]</scope>
</reference>
<evidence type="ECO:0000313" key="10">
    <source>
        <dbReference type="EMBL" id="CAK0845305.1"/>
    </source>
</evidence>
<evidence type="ECO:0000256" key="6">
    <source>
        <dbReference type="ARBA" id="ARBA00023136"/>
    </source>
</evidence>
<feature type="region of interest" description="Disordered" evidence="7">
    <location>
        <begin position="91"/>
        <end position="141"/>
    </location>
</feature>
<feature type="domain" description="Cyclic nucleotide-binding" evidence="9">
    <location>
        <begin position="570"/>
        <end position="699"/>
    </location>
</feature>
<protein>
    <recommendedName>
        <fullName evidence="9">Cyclic nucleotide-binding domain-containing protein</fullName>
    </recommendedName>
</protein>
<evidence type="ECO:0000259" key="9">
    <source>
        <dbReference type="PROSITE" id="PS50042"/>
    </source>
</evidence>
<feature type="transmembrane region" description="Helical" evidence="8">
    <location>
        <begin position="466"/>
        <end position="487"/>
    </location>
</feature>
<feature type="region of interest" description="Disordered" evidence="7">
    <location>
        <begin position="711"/>
        <end position="732"/>
    </location>
</feature>
<keyword evidence="11" id="KW-1185">Reference proteome</keyword>
<dbReference type="PROSITE" id="PS50042">
    <property type="entry name" value="CNMP_BINDING_3"/>
    <property type="match status" value="1"/>
</dbReference>
<evidence type="ECO:0000256" key="8">
    <source>
        <dbReference type="SAM" id="Phobius"/>
    </source>
</evidence>
<proteinExistence type="predicted"/>
<feature type="transmembrane region" description="Helical" evidence="8">
    <location>
        <begin position="242"/>
        <end position="263"/>
    </location>
</feature>
<dbReference type="Proteomes" id="UP001189429">
    <property type="component" value="Unassembled WGS sequence"/>
</dbReference>
<feature type="compositionally biased region" description="Polar residues" evidence="7">
    <location>
        <begin position="129"/>
        <end position="139"/>
    </location>
</feature>
<dbReference type="SUPFAM" id="SSF51206">
    <property type="entry name" value="cAMP-binding domain-like"/>
    <property type="match status" value="1"/>
</dbReference>
<evidence type="ECO:0000256" key="7">
    <source>
        <dbReference type="SAM" id="MobiDB-lite"/>
    </source>
</evidence>
<dbReference type="EMBL" id="CAUYUJ010014726">
    <property type="protein sequence ID" value="CAK0845305.1"/>
    <property type="molecule type" value="Genomic_DNA"/>
</dbReference>
<evidence type="ECO:0000256" key="1">
    <source>
        <dbReference type="ARBA" id="ARBA00004141"/>
    </source>
</evidence>
<evidence type="ECO:0000256" key="4">
    <source>
        <dbReference type="ARBA" id="ARBA00022989"/>
    </source>
</evidence>
<comment type="caution">
    <text evidence="10">The sequence shown here is derived from an EMBL/GenBank/DDBJ whole genome shotgun (WGS) entry which is preliminary data.</text>
</comment>
<evidence type="ECO:0000256" key="2">
    <source>
        <dbReference type="ARBA" id="ARBA00022448"/>
    </source>
</evidence>
<dbReference type="InterPro" id="IPR000595">
    <property type="entry name" value="cNMP-bd_dom"/>
</dbReference>
<dbReference type="PANTHER" id="PTHR45689">
    <property type="entry name" value="I[[H]] CHANNEL, ISOFORM E"/>
    <property type="match status" value="1"/>
</dbReference>
<dbReference type="SUPFAM" id="SSF81324">
    <property type="entry name" value="Voltage-gated potassium channels"/>
    <property type="match status" value="1"/>
</dbReference>
<evidence type="ECO:0000256" key="3">
    <source>
        <dbReference type="ARBA" id="ARBA00022692"/>
    </source>
</evidence>
<keyword evidence="3 8" id="KW-0812">Transmembrane</keyword>
<keyword evidence="6 8" id="KW-0472">Membrane</keyword>
<evidence type="ECO:0000313" key="11">
    <source>
        <dbReference type="Proteomes" id="UP001189429"/>
    </source>
</evidence>
<dbReference type="Pfam" id="PF00520">
    <property type="entry name" value="Ion_trans"/>
    <property type="match status" value="1"/>
</dbReference>
<comment type="subcellular location">
    <subcellularLocation>
        <location evidence="1">Membrane</location>
        <topology evidence="1">Multi-pass membrane protein</topology>
    </subcellularLocation>
</comment>
<keyword evidence="4 8" id="KW-1133">Transmembrane helix</keyword>
<keyword evidence="2" id="KW-0813">Transport</keyword>
<dbReference type="PANTHER" id="PTHR45689:SF5">
    <property type="entry name" value="I[[H]] CHANNEL, ISOFORM E"/>
    <property type="match status" value="1"/>
</dbReference>
<dbReference type="Gene3D" id="1.10.287.70">
    <property type="match status" value="1"/>
</dbReference>
<organism evidence="10 11">
    <name type="scientific">Prorocentrum cordatum</name>
    <dbReference type="NCBI Taxonomy" id="2364126"/>
    <lineage>
        <taxon>Eukaryota</taxon>
        <taxon>Sar</taxon>
        <taxon>Alveolata</taxon>
        <taxon>Dinophyceae</taxon>
        <taxon>Prorocentrales</taxon>
        <taxon>Prorocentraceae</taxon>
        <taxon>Prorocentrum</taxon>
    </lineage>
</organism>
<dbReference type="Gene3D" id="2.60.120.10">
    <property type="entry name" value="Jelly Rolls"/>
    <property type="match status" value="1"/>
</dbReference>
<feature type="compositionally biased region" description="Low complexity" evidence="7">
    <location>
        <begin position="98"/>
        <end position="113"/>
    </location>
</feature>